<gene>
    <name evidence="3" type="ORF">O3G_MSEX003342</name>
</gene>
<dbReference type="InterPro" id="IPR052976">
    <property type="entry name" value="Scoloptoxin-like"/>
</dbReference>
<feature type="domain" description="Chitin-binding type-2" evidence="2">
    <location>
        <begin position="65"/>
        <end position="132"/>
    </location>
</feature>
<dbReference type="GO" id="GO:0008061">
    <property type="term" value="F:chitin binding"/>
    <property type="evidence" value="ECO:0007669"/>
    <property type="project" value="InterPro"/>
</dbReference>
<accession>A0A921YRT3</accession>
<dbReference type="SUPFAM" id="SSF57625">
    <property type="entry name" value="Invertebrate chitin-binding proteins"/>
    <property type="match status" value="1"/>
</dbReference>
<name>A0A921YRT3_MANSE</name>
<dbReference type="InterPro" id="IPR036508">
    <property type="entry name" value="Chitin-bd_dom_sf"/>
</dbReference>
<organism evidence="3 4">
    <name type="scientific">Manduca sexta</name>
    <name type="common">Tobacco hawkmoth</name>
    <name type="synonym">Tobacco hornworm</name>
    <dbReference type="NCBI Taxonomy" id="7130"/>
    <lineage>
        <taxon>Eukaryota</taxon>
        <taxon>Metazoa</taxon>
        <taxon>Ecdysozoa</taxon>
        <taxon>Arthropoda</taxon>
        <taxon>Hexapoda</taxon>
        <taxon>Insecta</taxon>
        <taxon>Pterygota</taxon>
        <taxon>Neoptera</taxon>
        <taxon>Endopterygota</taxon>
        <taxon>Lepidoptera</taxon>
        <taxon>Glossata</taxon>
        <taxon>Ditrysia</taxon>
        <taxon>Bombycoidea</taxon>
        <taxon>Sphingidae</taxon>
        <taxon>Sphinginae</taxon>
        <taxon>Sphingini</taxon>
        <taxon>Manduca</taxon>
    </lineage>
</organism>
<proteinExistence type="predicted"/>
<evidence type="ECO:0000313" key="4">
    <source>
        <dbReference type="Proteomes" id="UP000791440"/>
    </source>
</evidence>
<comment type="caution">
    <text evidence="3">The sequence shown here is derived from an EMBL/GenBank/DDBJ whole genome shotgun (WGS) entry which is preliminary data.</text>
</comment>
<feature type="chain" id="PRO_5037632552" description="Chitin-binding type-2 domain-containing protein" evidence="1">
    <location>
        <begin position="19"/>
        <end position="272"/>
    </location>
</feature>
<dbReference type="PANTHER" id="PTHR22933:SF43">
    <property type="entry name" value="LP10131P"/>
    <property type="match status" value="1"/>
</dbReference>
<dbReference type="EMBL" id="JH668310">
    <property type="protein sequence ID" value="KAG6444327.1"/>
    <property type="molecule type" value="Genomic_DNA"/>
</dbReference>
<protein>
    <recommendedName>
        <fullName evidence="2">Chitin-binding type-2 domain-containing protein</fullName>
    </recommendedName>
</protein>
<dbReference type="Pfam" id="PF01607">
    <property type="entry name" value="CBM_14"/>
    <property type="match status" value="1"/>
</dbReference>
<dbReference type="InterPro" id="IPR002557">
    <property type="entry name" value="Chitin-bd_dom"/>
</dbReference>
<reference evidence="3" key="1">
    <citation type="journal article" date="2016" name="Insect Biochem. Mol. Biol.">
        <title>Multifaceted biological insights from a draft genome sequence of the tobacco hornworm moth, Manduca sexta.</title>
        <authorList>
            <person name="Kanost M.R."/>
            <person name="Arrese E.L."/>
            <person name="Cao X."/>
            <person name="Chen Y.R."/>
            <person name="Chellapilla S."/>
            <person name="Goldsmith M.R."/>
            <person name="Grosse-Wilde E."/>
            <person name="Heckel D.G."/>
            <person name="Herndon N."/>
            <person name="Jiang H."/>
            <person name="Papanicolaou A."/>
            <person name="Qu J."/>
            <person name="Soulages J.L."/>
            <person name="Vogel H."/>
            <person name="Walters J."/>
            <person name="Waterhouse R.M."/>
            <person name="Ahn S.J."/>
            <person name="Almeida F.C."/>
            <person name="An C."/>
            <person name="Aqrawi P."/>
            <person name="Bretschneider A."/>
            <person name="Bryant W.B."/>
            <person name="Bucks S."/>
            <person name="Chao H."/>
            <person name="Chevignon G."/>
            <person name="Christen J.M."/>
            <person name="Clarke D.F."/>
            <person name="Dittmer N.T."/>
            <person name="Ferguson L.C.F."/>
            <person name="Garavelou S."/>
            <person name="Gordon K.H.J."/>
            <person name="Gunaratna R.T."/>
            <person name="Han Y."/>
            <person name="Hauser F."/>
            <person name="He Y."/>
            <person name="Heidel-Fischer H."/>
            <person name="Hirsh A."/>
            <person name="Hu Y."/>
            <person name="Jiang H."/>
            <person name="Kalra D."/>
            <person name="Klinner C."/>
            <person name="Konig C."/>
            <person name="Kovar C."/>
            <person name="Kroll A.R."/>
            <person name="Kuwar S.S."/>
            <person name="Lee S.L."/>
            <person name="Lehman R."/>
            <person name="Li K."/>
            <person name="Li Z."/>
            <person name="Liang H."/>
            <person name="Lovelace S."/>
            <person name="Lu Z."/>
            <person name="Mansfield J.H."/>
            <person name="McCulloch K.J."/>
            <person name="Mathew T."/>
            <person name="Morton B."/>
            <person name="Muzny D.M."/>
            <person name="Neunemann D."/>
            <person name="Ongeri F."/>
            <person name="Pauchet Y."/>
            <person name="Pu L.L."/>
            <person name="Pyrousis I."/>
            <person name="Rao X.J."/>
            <person name="Redding A."/>
            <person name="Roesel C."/>
            <person name="Sanchez-Gracia A."/>
            <person name="Schaack S."/>
            <person name="Shukla A."/>
            <person name="Tetreau G."/>
            <person name="Wang Y."/>
            <person name="Xiong G.H."/>
            <person name="Traut W."/>
            <person name="Walsh T.K."/>
            <person name="Worley K.C."/>
            <person name="Wu D."/>
            <person name="Wu W."/>
            <person name="Wu Y.Q."/>
            <person name="Zhang X."/>
            <person name="Zou Z."/>
            <person name="Zucker H."/>
            <person name="Briscoe A.D."/>
            <person name="Burmester T."/>
            <person name="Clem R.J."/>
            <person name="Feyereisen R."/>
            <person name="Grimmelikhuijzen C.J.P."/>
            <person name="Hamodrakas S.J."/>
            <person name="Hansson B.S."/>
            <person name="Huguet E."/>
            <person name="Jermiin L.S."/>
            <person name="Lan Q."/>
            <person name="Lehman H.K."/>
            <person name="Lorenzen M."/>
            <person name="Merzendorfer H."/>
            <person name="Michalopoulos I."/>
            <person name="Morton D.B."/>
            <person name="Muthukrishnan S."/>
            <person name="Oakeshott J.G."/>
            <person name="Palmer W."/>
            <person name="Park Y."/>
            <person name="Passarelli A.L."/>
            <person name="Rozas J."/>
            <person name="Schwartz L.M."/>
            <person name="Smith W."/>
            <person name="Southgate A."/>
            <person name="Vilcinskas A."/>
            <person name="Vogt R."/>
            <person name="Wang P."/>
            <person name="Werren J."/>
            <person name="Yu X.Q."/>
            <person name="Zhou J.J."/>
            <person name="Brown S.J."/>
            <person name="Scherer S.E."/>
            <person name="Richards S."/>
            <person name="Blissard G.W."/>
        </authorList>
    </citation>
    <scope>NUCLEOTIDE SEQUENCE</scope>
</reference>
<dbReference type="PANTHER" id="PTHR22933">
    <property type="entry name" value="FI18007P1-RELATED"/>
    <property type="match status" value="1"/>
</dbReference>
<dbReference type="Gene3D" id="2.170.140.10">
    <property type="entry name" value="Chitin binding domain"/>
    <property type="match status" value="1"/>
</dbReference>
<dbReference type="Proteomes" id="UP000791440">
    <property type="component" value="Unassembled WGS sequence"/>
</dbReference>
<sequence length="272" mass="31363">MTMMMTKLFFVFLCGTYARNIDELDLEVESNTMLKILRDMATQTKADTLNLPANASSIRENITDTFSCENRTYGYYADVDNDCQVFHICLPTQLPSGRAVTYRYSFICPNETVFNQEVMVCTRPIDAIDCEDSPLYYDLNQEIGKVPNNTDENASETTEKKETQMVIPTVPKRKEDKRKQNIVIENLIKEVVNEELKDRLQEFVEQHSDVMPVEMPEINSEDIQEVVVENEPKYEDIEDAFPITDDDVEGRIAMERSMKNVGRGAFRFRADV</sequence>
<evidence type="ECO:0000256" key="1">
    <source>
        <dbReference type="SAM" id="SignalP"/>
    </source>
</evidence>
<feature type="signal peptide" evidence="1">
    <location>
        <begin position="1"/>
        <end position="18"/>
    </location>
</feature>
<keyword evidence="1" id="KW-0732">Signal</keyword>
<dbReference type="OrthoDB" id="6407151at2759"/>
<dbReference type="GO" id="GO:0005576">
    <property type="term" value="C:extracellular region"/>
    <property type="evidence" value="ECO:0007669"/>
    <property type="project" value="InterPro"/>
</dbReference>
<dbReference type="SMART" id="SM00494">
    <property type="entry name" value="ChtBD2"/>
    <property type="match status" value="1"/>
</dbReference>
<dbReference type="PROSITE" id="PS50940">
    <property type="entry name" value="CHIT_BIND_II"/>
    <property type="match status" value="1"/>
</dbReference>
<reference evidence="3" key="2">
    <citation type="submission" date="2020-12" db="EMBL/GenBank/DDBJ databases">
        <authorList>
            <person name="Kanost M."/>
        </authorList>
    </citation>
    <scope>NUCLEOTIDE SEQUENCE</scope>
</reference>
<evidence type="ECO:0000259" key="2">
    <source>
        <dbReference type="PROSITE" id="PS50940"/>
    </source>
</evidence>
<keyword evidence="4" id="KW-1185">Reference proteome</keyword>
<dbReference type="AlphaFoldDB" id="A0A921YRT3"/>
<evidence type="ECO:0000313" key="3">
    <source>
        <dbReference type="EMBL" id="KAG6444327.1"/>
    </source>
</evidence>